<evidence type="ECO:0000256" key="1">
    <source>
        <dbReference type="ARBA" id="ARBA00005701"/>
    </source>
</evidence>
<accession>A0ABX7RGK3</accession>
<dbReference type="PANTHER" id="PTHR28524">
    <property type="entry name" value="SUCCINATE DEHYDROGENASE ASSEMBLY FACTOR 4, MITOCHONDRIAL"/>
    <property type="match status" value="1"/>
</dbReference>
<dbReference type="Pfam" id="PF07896">
    <property type="entry name" value="DUF1674"/>
    <property type="match status" value="1"/>
</dbReference>
<feature type="region of interest" description="Disordered" evidence="2">
    <location>
        <begin position="1"/>
        <end position="54"/>
    </location>
</feature>
<dbReference type="EMBL" id="CP071517">
    <property type="protein sequence ID" value="QSX76079.1"/>
    <property type="molecule type" value="Genomic_DNA"/>
</dbReference>
<sequence>MIGQTPPVEAPEADSTPQPAPLTDPNRPKEHGGREGPEPTRYGDWEKNGRCIDF</sequence>
<reference evidence="3 4" key="1">
    <citation type="submission" date="2021-02" db="EMBL/GenBank/DDBJ databases">
        <title>Lysobacter arenosi sp. nov., isolated from soil of gangwondo yeongwol, south Korea.</title>
        <authorList>
            <person name="Kim K.R."/>
            <person name="Kim K.H."/>
            <person name="Jeon C.O."/>
        </authorList>
    </citation>
    <scope>NUCLEOTIDE SEQUENCE [LARGE SCALE GENOMIC DNA]</scope>
    <source>
        <strain evidence="3 4">R7</strain>
    </source>
</reference>
<gene>
    <name evidence="3" type="ORF">HIV01_006170</name>
</gene>
<protein>
    <submittedName>
        <fullName evidence="3">DUF1674 domain-containing protein</fullName>
    </submittedName>
</protein>
<dbReference type="Proteomes" id="UP000663400">
    <property type="component" value="Chromosome"/>
</dbReference>
<dbReference type="PANTHER" id="PTHR28524:SF3">
    <property type="entry name" value="SUCCINATE DEHYDROGENASE ASSEMBLY FACTOR 4, MITOCHONDRIAL"/>
    <property type="match status" value="1"/>
</dbReference>
<evidence type="ECO:0000313" key="4">
    <source>
        <dbReference type="Proteomes" id="UP000663400"/>
    </source>
</evidence>
<proteinExistence type="inferred from homology"/>
<evidence type="ECO:0000313" key="3">
    <source>
        <dbReference type="EMBL" id="QSX76079.1"/>
    </source>
</evidence>
<feature type="compositionally biased region" description="Basic and acidic residues" evidence="2">
    <location>
        <begin position="26"/>
        <end position="54"/>
    </location>
</feature>
<organism evidence="3 4">
    <name type="scientific">Lysobacter arenosi</name>
    <dbReference type="NCBI Taxonomy" id="2795387"/>
    <lineage>
        <taxon>Bacteria</taxon>
        <taxon>Pseudomonadati</taxon>
        <taxon>Pseudomonadota</taxon>
        <taxon>Gammaproteobacteria</taxon>
        <taxon>Lysobacterales</taxon>
        <taxon>Lysobacteraceae</taxon>
        <taxon>Lysobacter</taxon>
    </lineage>
</organism>
<comment type="similarity">
    <text evidence="1">Belongs to the SDHAF4 family.</text>
</comment>
<evidence type="ECO:0000256" key="2">
    <source>
        <dbReference type="SAM" id="MobiDB-lite"/>
    </source>
</evidence>
<keyword evidence="4" id="KW-1185">Reference proteome</keyword>
<name>A0ABX7RGK3_9GAMM</name>
<dbReference type="InterPro" id="IPR012875">
    <property type="entry name" value="SDHF4"/>
</dbReference>